<evidence type="ECO:0000256" key="1">
    <source>
        <dbReference type="SAM" id="SignalP"/>
    </source>
</evidence>
<reference evidence="3" key="1">
    <citation type="journal article" date="2019" name="Int. J. Syst. Evol. Microbiol.">
        <title>The Global Catalogue of Microorganisms (GCM) 10K type strain sequencing project: providing services to taxonomists for standard genome sequencing and annotation.</title>
        <authorList>
            <consortium name="The Broad Institute Genomics Platform"/>
            <consortium name="The Broad Institute Genome Sequencing Center for Infectious Disease"/>
            <person name="Wu L."/>
            <person name="Ma J."/>
        </authorList>
    </citation>
    <scope>NUCLEOTIDE SEQUENCE [LARGE SCALE GENOMIC DNA]</scope>
    <source>
        <strain evidence="3">JCM 19134</strain>
    </source>
</reference>
<keyword evidence="1" id="KW-0732">Signal</keyword>
<dbReference type="RefSeq" id="WP_345428163.1">
    <property type="nucleotide sequence ID" value="NZ_AP031496.1"/>
</dbReference>
<evidence type="ECO:0000313" key="3">
    <source>
        <dbReference type="Proteomes" id="UP001409585"/>
    </source>
</evidence>
<evidence type="ECO:0000313" key="2">
    <source>
        <dbReference type="EMBL" id="GAA4961607.1"/>
    </source>
</evidence>
<keyword evidence="3" id="KW-1185">Reference proteome</keyword>
<accession>A0AAV3U9T8</accession>
<sequence>MKCTIKTCALIGGLMITNAAWSCSRPDAPVVPDAAQAVTPQMVKAKNDVQAYMKAANDYLGCIRNDRKHNAMVSEMESIAGKFNNAVRDFKQRMASK</sequence>
<protein>
    <submittedName>
        <fullName evidence="2">Uncharacterized protein</fullName>
    </submittedName>
</protein>
<dbReference type="AlphaFoldDB" id="A0AAV3U9T8"/>
<proteinExistence type="predicted"/>
<dbReference type="EMBL" id="BAABLX010000080">
    <property type="protein sequence ID" value="GAA4961607.1"/>
    <property type="molecule type" value="Genomic_DNA"/>
</dbReference>
<name>A0AAV3U9T8_9ALTE</name>
<gene>
    <name evidence="2" type="ORF">GCM10025791_48970</name>
</gene>
<feature type="chain" id="PRO_5043898611" evidence="1">
    <location>
        <begin position="23"/>
        <end position="97"/>
    </location>
</feature>
<dbReference type="Proteomes" id="UP001409585">
    <property type="component" value="Unassembled WGS sequence"/>
</dbReference>
<organism evidence="2 3">
    <name type="scientific">Halioxenophilus aromaticivorans</name>
    <dbReference type="NCBI Taxonomy" id="1306992"/>
    <lineage>
        <taxon>Bacteria</taxon>
        <taxon>Pseudomonadati</taxon>
        <taxon>Pseudomonadota</taxon>
        <taxon>Gammaproteobacteria</taxon>
        <taxon>Alteromonadales</taxon>
        <taxon>Alteromonadaceae</taxon>
        <taxon>Halioxenophilus</taxon>
    </lineage>
</organism>
<comment type="caution">
    <text evidence="2">The sequence shown here is derived from an EMBL/GenBank/DDBJ whole genome shotgun (WGS) entry which is preliminary data.</text>
</comment>
<feature type="signal peptide" evidence="1">
    <location>
        <begin position="1"/>
        <end position="22"/>
    </location>
</feature>